<evidence type="ECO:0000313" key="3">
    <source>
        <dbReference type="Proteomes" id="UP000553459"/>
    </source>
</evidence>
<protein>
    <submittedName>
        <fullName evidence="2">Thioredoxin fold domain-containing protein</fullName>
    </submittedName>
</protein>
<accession>A0A845PTZ6</accession>
<dbReference type="InterPro" id="IPR013766">
    <property type="entry name" value="Thioredoxin_domain"/>
</dbReference>
<name>A0A845PTZ6_9FLAO</name>
<dbReference type="Pfam" id="PF13098">
    <property type="entry name" value="Thioredoxin_2"/>
    <property type="match status" value="1"/>
</dbReference>
<reference evidence="2 3" key="1">
    <citation type="submission" date="2019-11" db="EMBL/GenBank/DDBJ databases">
        <title>Characterization of Elizabethkingia argenteiflava sp. nov., isolated from inner surface of Soybean Pods.</title>
        <authorList>
            <person name="Mo S."/>
        </authorList>
    </citation>
    <scope>NUCLEOTIDE SEQUENCE [LARGE SCALE GENOMIC DNA]</scope>
    <source>
        <strain evidence="2 3">YB22</strain>
    </source>
</reference>
<sequence>MKKSILPIFLFLGIWAFSQTGIQFEESNFGQLLEKAKNQNKLLFLDAYASWCGPCKLMEKNIFSLPEIGEYYNQHFVNAKIDMQKGEGIEIAKKYGVKAFPSYLFINGDGEVIHRVVGYTEAEEFIQTAKDAEDPNCNIKALKEKFEKGETSPQFLKKLAIHTLYQDANFSGQVVQKYFETKPNTDFTQEDLQLLLTGLLTSENPKYKIFKSQKKHILKFLPPAQYEVLDTQIKMNDILKKTYNKETKTLDTNYFLSEIEKILGKEQAEKALQKVRLDYSLKNGDYPTYEKLTLEQYKNFSQKSANELNNVAWNFFKKIENKKSLQTAILWAQESVKKNETFANTDTLAQLYYKIGDKKNAQLWAQKSIDLAKKADQDYTETQKILNDEKK</sequence>
<keyword evidence="3" id="KW-1185">Reference proteome</keyword>
<dbReference type="Gene3D" id="3.40.30.10">
    <property type="entry name" value="Glutaredoxin"/>
    <property type="match status" value="1"/>
</dbReference>
<evidence type="ECO:0000313" key="2">
    <source>
        <dbReference type="EMBL" id="NAW51115.1"/>
    </source>
</evidence>
<organism evidence="2 3">
    <name type="scientific">Elizabethkingia argenteiflava</name>
    <dbReference type="NCBI Taxonomy" id="2681556"/>
    <lineage>
        <taxon>Bacteria</taxon>
        <taxon>Pseudomonadati</taxon>
        <taxon>Bacteroidota</taxon>
        <taxon>Flavobacteriia</taxon>
        <taxon>Flavobacteriales</taxon>
        <taxon>Weeksellaceae</taxon>
        <taxon>Elizabethkingia</taxon>
    </lineage>
</organism>
<dbReference type="GO" id="GO:0005737">
    <property type="term" value="C:cytoplasm"/>
    <property type="evidence" value="ECO:0007669"/>
    <property type="project" value="TreeGrafter"/>
</dbReference>
<dbReference type="SUPFAM" id="SSF81901">
    <property type="entry name" value="HCP-like"/>
    <property type="match status" value="1"/>
</dbReference>
<dbReference type="PANTHER" id="PTHR45663">
    <property type="entry name" value="GEO12009P1"/>
    <property type="match status" value="1"/>
</dbReference>
<dbReference type="PANTHER" id="PTHR45663:SF11">
    <property type="entry name" value="GEO12009P1"/>
    <property type="match status" value="1"/>
</dbReference>
<comment type="caution">
    <text evidence="2">The sequence shown here is derived from an EMBL/GenBank/DDBJ whole genome shotgun (WGS) entry which is preliminary data.</text>
</comment>
<evidence type="ECO:0000259" key="1">
    <source>
        <dbReference type="PROSITE" id="PS51352"/>
    </source>
</evidence>
<dbReference type="PROSITE" id="PS51352">
    <property type="entry name" value="THIOREDOXIN_2"/>
    <property type="match status" value="1"/>
</dbReference>
<dbReference type="Proteomes" id="UP000553459">
    <property type="component" value="Unassembled WGS sequence"/>
</dbReference>
<proteinExistence type="predicted"/>
<dbReference type="AlphaFoldDB" id="A0A845PTZ6"/>
<dbReference type="RefSeq" id="WP_166519402.1">
    <property type="nucleotide sequence ID" value="NZ_JAAABJ010000509.1"/>
</dbReference>
<dbReference type="GO" id="GO:0015035">
    <property type="term" value="F:protein-disulfide reductase activity"/>
    <property type="evidence" value="ECO:0007669"/>
    <property type="project" value="TreeGrafter"/>
</dbReference>
<dbReference type="EMBL" id="JAAABJ010000509">
    <property type="protein sequence ID" value="NAW51115.1"/>
    <property type="molecule type" value="Genomic_DNA"/>
</dbReference>
<feature type="domain" description="Thioredoxin" evidence="1">
    <location>
        <begin position="10"/>
        <end position="134"/>
    </location>
</feature>
<dbReference type="SUPFAM" id="SSF52833">
    <property type="entry name" value="Thioredoxin-like"/>
    <property type="match status" value="1"/>
</dbReference>
<gene>
    <name evidence="2" type="ORF">GNY06_06920</name>
</gene>
<dbReference type="InterPro" id="IPR036249">
    <property type="entry name" value="Thioredoxin-like_sf"/>
</dbReference>
<dbReference type="InterPro" id="IPR012336">
    <property type="entry name" value="Thioredoxin-like_fold"/>
</dbReference>